<keyword evidence="1" id="KW-0238">DNA-binding</keyword>
<feature type="domain" description="Lsr2 DNA-binding" evidence="3">
    <location>
        <begin position="144"/>
        <end position="176"/>
    </location>
</feature>
<sequence>MPATALTALLDAAETARTARLSAGLKPLPAQWAHGEPLRVGDKVAFTGDSELRDELEQRAERLGVRVMGNVSRRTALLVTCGDFTGTKAKSAASLGTRCVPPEDFAVLLEHLQPAARPTPAPQRTPKLAPTPPAVNAVAVPTVSPAEMRAWARTNGYEVSDRGRVPADVVAAYKEAHP</sequence>
<dbReference type="InterPro" id="IPR036420">
    <property type="entry name" value="BRCT_dom_sf"/>
</dbReference>
<evidence type="ECO:0000313" key="5">
    <source>
        <dbReference type="Proteomes" id="UP000186040"/>
    </source>
</evidence>
<dbReference type="Proteomes" id="UP000186040">
    <property type="component" value="Unassembled WGS sequence"/>
</dbReference>
<evidence type="ECO:0000256" key="1">
    <source>
        <dbReference type="ARBA" id="ARBA00023125"/>
    </source>
</evidence>
<protein>
    <submittedName>
        <fullName evidence="4">Uncharacterized protein</fullName>
    </submittedName>
</protein>
<dbReference type="SUPFAM" id="SSF52113">
    <property type="entry name" value="BRCT domain"/>
    <property type="match status" value="1"/>
</dbReference>
<dbReference type="InterPro" id="IPR055370">
    <property type="entry name" value="Lsr2_DNA-bd"/>
</dbReference>
<evidence type="ECO:0000259" key="3">
    <source>
        <dbReference type="Pfam" id="PF23359"/>
    </source>
</evidence>
<evidence type="ECO:0000259" key="2">
    <source>
        <dbReference type="Pfam" id="PF00533"/>
    </source>
</evidence>
<proteinExistence type="predicted"/>
<organism evidence="4 5">
    <name type="scientific">Actinokineospora bangkokensis</name>
    <dbReference type="NCBI Taxonomy" id="1193682"/>
    <lineage>
        <taxon>Bacteria</taxon>
        <taxon>Bacillati</taxon>
        <taxon>Actinomycetota</taxon>
        <taxon>Actinomycetes</taxon>
        <taxon>Pseudonocardiales</taxon>
        <taxon>Pseudonocardiaceae</taxon>
        <taxon>Actinokineospora</taxon>
    </lineage>
</organism>
<dbReference type="Gene3D" id="4.10.320.10">
    <property type="entry name" value="E3-binding domain"/>
    <property type="match status" value="1"/>
</dbReference>
<dbReference type="GO" id="GO:0003677">
    <property type="term" value="F:DNA binding"/>
    <property type="evidence" value="ECO:0007669"/>
    <property type="project" value="UniProtKB-KW"/>
</dbReference>
<dbReference type="GO" id="GO:0016746">
    <property type="term" value="F:acyltransferase activity"/>
    <property type="evidence" value="ECO:0007669"/>
    <property type="project" value="InterPro"/>
</dbReference>
<accession>A0A1Q9LNI5</accession>
<evidence type="ECO:0000313" key="4">
    <source>
        <dbReference type="EMBL" id="OLR93563.1"/>
    </source>
</evidence>
<dbReference type="STRING" id="1193682.BJP25_14825"/>
<dbReference type="Pfam" id="PF23359">
    <property type="entry name" value="Lsr2_DNA-bd"/>
    <property type="match status" value="1"/>
</dbReference>
<comment type="caution">
    <text evidence="4">The sequence shown here is derived from an EMBL/GenBank/DDBJ whole genome shotgun (WGS) entry which is preliminary data.</text>
</comment>
<feature type="domain" description="BRCT" evidence="2">
    <location>
        <begin position="47"/>
        <end position="103"/>
    </location>
</feature>
<dbReference type="EMBL" id="MKQR01000009">
    <property type="protein sequence ID" value="OLR93563.1"/>
    <property type="molecule type" value="Genomic_DNA"/>
</dbReference>
<dbReference type="RefSeq" id="WP_075974458.1">
    <property type="nucleotide sequence ID" value="NZ_MKQR01000009.1"/>
</dbReference>
<dbReference type="Gene3D" id="3.40.50.10190">
    <property type="entry name" value="BRCT domain"/>
    <property type="match status" value="1"/>
</dbReference>
<dbReference type="InterPro" id="IPR036625">
    <property type="entry name" value="E3-bd_dom_sf"/>
</dbReference>
<gene>
    <name evidence="4" type="ORF">BJP25_14825</name>
</gene>
<reference evidence="4 5" key="1">
    <citation type="submission" date="2016-10" db="EMBL/GenBank/DDBJ databases">
        <title>The Draft Genome Sequence of Actinokineospora bangkokensis 44EHWT reveals the biosynthetic pathway of antifungal compounds Thailandins with unusual extender unit butylmalonyl-CoA.</title>
        <authorList>
            <person name="Greule A."/>
            <person name="Intra B."/>
            <person name="Flemming S."/>
            <person name="Rommel M.G."/>
            <person name="Panbangred W."/>
            <person name="Bechthold A."/>
        </authorList>
    </citation>
    <scope>NUCLEOTIDE SEQUENCE [LARGE SCALE GENOMIC DNA]</scope>
    <source>
        <strain evidence="4 5">44EHW</strain>
    </source>
</reference>
<dbReference type="Pfam" id="PF00533">
    <property type="entry name" value="BRCT"/>
    <property type="match status" value="1"/>
</dbReference>
<keyword evidence="5" id="KW-1185">Reference proteome</keyword>
<dbReference type="AlphaFoldDB" id="A0A1Q9LNI5"/>
<name>A0A1Q9LNI5_9PSEU</name>
<dbReference type="InterPro" id="IPR001357">
    <property type="entry name" value="BRCT_dom"/>
</dbReference>